<protein>
    <submittedName>
        <fullName evidence="1">Uncharacterized protein</fullName>
    </submittedName>
</protein>
<comment type="caution">
    <text evidence="1">The sequence shown here is derived from an EMBL/GenBank/DDBJ whole genome shotgun (WGS) entry which is preliminary data.</text>
</comment>
<reference evidence="1" key="2">
    <citation type="journal article" date="2023" name="Proc. Natl. Acad. Sci. U.S.A.">
        <title>A global phylogenomic analysis of the shiitake genus Lentinula.</title>
        <authorList>
            <person name="Sierra-Patev S."/>
            <person name="Min B."/>
            <person name="Naranjo-Ortiz M."/>
            <person name="Looney B."/>
            <person name="Konkel Z."/>
            <person name="Slot J.C."/>
            <person name="Sakamoto Y."/>
            <person name="Steenwyk J.L."/>
            <person name="Rokas A."/>
            <person name="Carro J."/>
            <person name="Camarero S."/>
            <person name="Ferreira P."/>
            <person name="Molpeceres G."/>
            <person name="Ruiz-Duenas F.J."/>
            <person name="Serrano A."/>
            <person name="Henrissat B."/>
            <person name="Drula E."/>
            <person name="Hughes K.W."/>
            <person name="Mata J.L."/>
            <person name="Ishikawa N.K."/>
            <person name="Vargas-Isla R."/>
            <person name="Ushijima S."/>
            <person name="Smith C.A."/>
            <person name="Donoghue J."/>
            <person name="Ahrendt S."/>
            <person name="Andreopoulos W."/>
            <person name="He G."/>
            <person name="LaButti K."/>
            <person name="Lipzen A."/>
            <person name="Ng V."/>
            <person name="Riley R."/>
            <person name="Sandor L."/>
            <person name="Barry K."/>
            <person name="Martinez A.T."/>
            <person name="Xiao Y."/>
            <person name="Gibbons J.G."/>
            <person name="Terashima K."/>
            <person name="Grigoriev I.V."/>
            <person name="Hibbett D."/>
        </authorList>
    </citation>
    <scope>NUCLEOTIDE SEQUENCE</scope>
    <source>
        <strain evidence="1">ET3784</strain>
    </source>
</reference>
<evidence type="ECO:0000313" key="2">
    <source>
        <dbReference type="Proteomes" id="UP001176059"/>
    </source>
</evidence>
<proteinExistence type="predicted"/>
<gene>
    <name evidence="1" type="ORF">DFJ43DRAFT_1044369</name>
</gene>
<dbReference type="Proteomes" id="UP001176059">
    <property type="component" value="Unassembled WGS sequence"/>
</dbReference>
<organism evidence="1 2">
    <name type="scientific">Lentinula guzmanii</name>
    <dbReference type="NCBI Taxonomy" id="2804957"/>
    <lineage>
        <taxon>Eukaryota</taxon>
        <taxon>Fungi</taxon>
        <taxon>Dikarya</taxon>
        <taxon>Basidiomycota</taxon>
        <taxon>Agaricomycotina</taxon>
        <taxon>Agaricomycetes</taxon>
        <taxon>Agaricomycetidae</taxon>
        <taxon>Agaricales</taxon>
        <taxon>Marasmiineae</taxon>
        <taxon>Omphalotaceae</taxon>
        <taxon>Lentinula</taxon>
    </lineage>
</organism>
<accession>A0AA38J1H3</accession>
<reference evidence="1" key="1">
    <citation type="submission" date="2022-08" db="EMBL/GenBank/DDBJ databases">
        <authorList>
            <consortium name="DOE Joint Genome Institute"/>
            <person name="Min B."/>
            <person name="Sierra-Patev S."/>
            <person name="Naranjo-Ortiz M."/>
            <person name="Looney B."/>
            <person name="Konkel Z."/>
            <person name="Slot J.C."/>
            <person name="Sakamoto Y."/>
            <person name="Steenwyk J.L."/>
            <person name="Rokas A."/>
            <person name="Carro J."/>
            <person name="Camarero S."/>
            <person name="Ferreira P."/>
            <person name="Molpeceres G."/>
            <person name="Ruiz-duenas F.J."/>
            <person name="Serrano A."/>
            <person name="Henrissat B."/>
            <person name="Drula E."/>
            <person name="Hughes K.W."/>
            <person name="Mata J.L."/>
            <person name="Ishikawa N.K."/>
            <person name="Vargas-Isla R."/>
            <person name="Ushijima S."/>
            <person name="Smith C.A."/>
            <person name="Ahrendt S."/>
            <person name="Andreopoulos W."/>
            <person name="He G."/>
            <person name="LaButti K."/>
            <person name="Lipzen A."/>
            <person name="Ng V."/>
            <person name="Riley R."/>
            <person name="Sandor L."/>
            <person name="Barry K."/>
            <person name="Martinez A.T."/>
            <person name="Xiao Y."/>
            <person name="Gibbons J.G."/>
            <person name="Terashima K."/>
            <person name="Hibbett D.S."/>
            <person name="Grigoriev I.V."/>
        </authorList>
    </citation>
    <scope>NUCLEOTIDE SEQUENCE</scope>
    <source>
        <strain evidence="1">ET3784</strain>
    </source>
</reference>
<dbReference type="AlphaFoldDB" id="A0AA38J1H3"/>
<evidence type="ECO:0000313" key="1">
    <source>
        <dbReference type="EMBL" id="KAJ3711444.1"/>
    </source>
</evidence>
<name>A0AA38J1H3_9AGAR</name>
<dbReference type="EMBL" id="JANVFO010000119">
    <property type="protein sequence ID" value="KAJ3711444.1"/>
    <property type="molecule type" value="Genomic_DNA"/>
</dbReference>
<keyword evidence="2" id="KW-1185">Reference proteome</keyword>
<sequence length="136" mass="15658">MRDVEGAINKAKNDLGLARSLANCQKRTSTDLELKGNAKRHRHLFKHSPKPTLCVAKLNVAVIVRVPVFRTGIRSVMIRVNLPYPRFRYEELDQYDRKNLQRNAAIMSSDETKDTNEAHMSSYEILLINSIHKSWP</sequence>